<dbReference type="Proteomes" id="UP000799539">
    <property type="component" value="Unassembled WGS sequence"/>
</dbReference>
<accession>A0A6A6FPY4</accession>
<evidence type="ECO:0000313" key="1">
    <source>
        <dbReference type="EMBL" id="KAF2215439.1"/>
    </source>
</evidence>
<proteinExistence type="predicted"/>
<protein>
    <submittedName>
        <fullName evidence="1">Uncharacterized protein</fullName>
    </submittedName>
</protein>
<keyword evidence="2" id="KW-1185">Reference proteome</keyword>
<gene>
    <name evidence="1" type="ORF">CERZMDRAFT_94850</name>
</gene>
<sequence>MSTASIDRRVLIPGLPYGLNCAGLIPINGNRVTLAISLAGYESLVAHSPMVIDTAPEQDLAIE</sequence>
<organism evidence="1 2">
    <name type="scientific">Cercospora zeae-maydis SCOH1-5</name>
    <dbReference type="NCBI Taxonomy" id="717836"/>
    <lineage>
        <taxon>Eukaryota</taxon>
        <taxon>Fungi</taxon>
        <taxon>Dikarya</taxon>
        <taxon>Ascomycota</taxon>
        <taxon>Pezizomycotina</taxon>
        <taxon>Dothideomycetes</taxon>
        <taxon>Dothideomycetidae</taxon>
        <taxon>Mycosphaerellales</taxon>
        <taxon>Mycosphaerellaceae</taxon>
        <taxon>Cercospora</taxon>
    </lineage>
</organism>
<dbReference type="EMBL" id="ML992666">
    <property type="protein sequence ID" value="KAF2215439.1"/>
    <property type="molecule type" value="Genomic_DNA"/>
</dbReference>
<evidence type="ECO:0000313" key="2">
    <source>
        <dbReference type="Proteomes" id="UP000799539"/>
    </source>
</evidence>
<dbReference type="AlphaFoldDB" id="A0A6A6FPY4"/>
<name>A0A6A6FPY4_9PEZI</name>
<reference evidence="1" key="1">
    <citation type="journal article" date="2020" name="Stud. Mycol.">
        <title>101 Dothideomycetes genomes: a test case for predicting lifestyles and emergence of pathogens.</title>
        <authorList>
            <person name="Haridas S."/>
            <person name="Albert R."/>
            <person name="Binder M."/>
            <person name="Bloem J."/>
            <person name="Labutti K."/>
            <person name="Salamov A."/>
            <person name="Andreopoulos B."/>
            <person name="Baker S."/>
            <person name="Barry K."/>
            <person name="Bills G."/>
            <person name="Bluhm B."/>
            <person name="Cannon C."/>
            <person name="Castanera R."/>
            <person name="Culley D."/>
            <person name="Daum C."/>
            <person name="Ezra D."/>
            <person name="Gonzalez J."/>
            <person name="Henrissat B."/>
            <person name="Kuo A."/>
            <person name="Liang C."/>
            <person name="Lipzen A."/>
            <person name="Lutzoni F."/>
            <person name="Magnuson J."/>
            <person name="Mondo S."/>
            <person name="Nolan M."/>
            <person name="Ohm R."/>
            <person name="Pangilinan J."/>
            <person name="Park H.-J."/>
            <person name="Ramirez L."/>
            <person name="Alfaro M."/>
            <person name="Sun H."/>
            <person name="Tritt A."/>
            <person name="Yoshinaga Y."/>
            <person name="Zwiers L.-H."/>
            <person name="Turgeon B."/>
            <person name="Goodwin S."/>
            <person name="Spatafora J."/>
            <person name="Crous P."/>
            <person name="Grigoriev I."/>
        </authorList>
    </citation>
    <scope>NUCLEOTIDE SEQUENCE</scope>
    <source>
        <strain evidence="1">SCOH1-5</strain>
    </source>
</reference>